<organism evidence="2 3">
    <name type="scientific">Flexistipes sinusarabici</name>
    <dbReference type="NCBI Taxonomy" id="2352"/>
    <lineage>
        <taxon>Bacteria</taxon>
        <taxon>Pseudomonadati</taxon>
        <taxon>Deferribacterota</taxon>
        <taxon>Deferribacteres</taxon>
        <taxon>Deferribacterales</taxon>
        <taxon>Flexistipitaceae</taxon>
        <taxon>Flexistipes</taxon>
    </lineage>
</organism>
<sequence length="172" mass="19577">MKSNVYKVLAVIFIIIICYGLTLYKRNEQLSFWFQNKPVYFTENYPAMTTLDAYHWLRYADLYGEVPFDNSTKLPLTKYPDGRGMPDKVPMLSYMINKTKGLFDSGNYNEIYIAGIKLTNILGGLLVIPFILYFFSIGFPAAGILGGLIGNFSYAYYVRASTGRVDTDTLNM</sequence>
<name>A0A5D0MN76_FLESI</name>
<dbReference type="AlphaFoldDB" id="A0A5D0MN76"/>
<keyword evidence="1" id="KW-0812">Transmembrane</keyword>
<accession>A0A5D0MN76</accession>
<evidence type="ECO:0000313" key="2">
    <source>
        <dbReference type="EMBL" id="TYB32708.1"/>
    </source>
</evidence>
<gene>
    <name evidence="2" type="ORF">FXF49_10120</name>
</gene>
<comment type="caution">
    <text evidence="2">The sequence shown here is derived from an EMBL/GenBank/DDBJ whole genome shotgun (WGS) entry which is preliminary data.</text>
</comment>
<feature type="transmembrane region" description="Helical" evidence="1">
    <location>
        <begin position="137"/>
        <end position="157"/>
    </location>
</feature>
<keyword evidence="1" id="KW-0472">Membrane</keyword>
<evidence type="ECO:0000313" key="3">
    <source>
        <dbReference type="Proteomes" id="UP000323337"/>
    </source>
</evidence>
<keyword evidence="1" id="KW-1133">Transmembrane helix</keyword>
<protein>
    <submittedName>
        <fullName evidence="2">Uncharacterized protein</fullName>
    </submittedName>
</protein>
<feature type="transmembrane region" description="Helical" evidence="1">
    <location>
        <begin position="6"/>
        <end position="24"/>
    </location>
</feature>
<dbReference type="EMBL" id="VSIV01000282">
    <property type="protein sequence ID" value="TYB32708.1"/>
    <property type="molecule type" value="Genomic_DNA"/>
</dbReference>
<evidence type="ECO:0000256" key="1">
    <source>
        <dbReference type="SAM" id="Phobius"/>
    </source>
</evidence>
<dbReference type="Proteomes" id="UP000323337">
    <property type="component" value="Unassembled WGS sequence"/>
</dbReference>
<proteinExistence type="predicted"/>
<reference evidence="2 3" key="1">
    <citation type="submission" date="2019-08" db="EMBL/GenBank/DDBJ databases">
        <title>Genomic characterization of a novel candidate phylum (ARYD3) from a high temperature, high salinity tertiary oil reservoir in north central Oklahoma, USA.</title>
        <authorList>
            <person name="Youssef N.H."/>
            <person name="Yadav A."/>
            <person name="Elshahed M.S."/>
        </authorList>
    </citation>
    <scope>NUCLEOTIDE SEQUENCE [LARGE SCALE GENOMIC DNA]</scope>
    <source>
        <strain evidence="2">ARYD1</strain>
    </source>
</reference>
<feature type="non-terminal residue" evidence="2">
    <location>
        <position position="172"/>
    </location>
</feature>